<evidence type="ECO:0000313" key="2">
    <source>
        <dbReference type="EMBL" id="KAF7312601.1"/>
    </source>
</evidence>
<protein>
    <submittedName>
        <fullName evidence="2">Uncharacterized protein</fullName>
    </submittedName>
</protein>
<keyword evidence="3" id="KW-1185">Reference proteome</keyword>
<accession>A0A8H6WDK9</accession>
<gene>
    <name evidence="2" type="ORF">MIND_00274200</name>
</gene>
<dbReference type="OrthoDB" id="3266026at2759"/>
<feature type="region of interest" description="Disordered" evidence="1">
    <location>
        <begin position="67"/>
        <end position="91"/>
    </location>
</feature>
<evidence type="ECO:0000256" key="1">
    <source>
        <dbReference type="SAM" id="MobiDB-lite"/>
    </source>
</evidence>
<reference evidence="2" key="1">
    <citation type="submission" date="2020-05" db="EMBL/GenBank/DDBJ databases">
        <title>Mycena genomes resolve the evolution of fungal bioluminescence.</title>
        <authorList>
            <person name="Tsai I.J."/>
        </authorList>
    </citation>
    <scope>NUCLEOTIDE SEQUENCE</scope>
    <source>
        <strain evidence="2">171206Taipei</strain>
    </source>
</reference>
<comment type="caution">
    <text evidence="2">The sequence shown here is derived from an EMBL/GenBank/DDBJ whole genome shotgun (WGS) entry which is preliminary data.</text>
</comment>
<dbReference type="RefSeq" id="XP_037224709.1">
    <property type="nucleotide sequence ID" value="XM_037359614.1"/>
</dbReference>
<dbReference type="Proteomes" id="UP000636479">
    <property type="component" value="Unassembled WGS sequence"/>
</dbReference>
<organism evidence="2 3">
    <name type="scientific">Mycena indigotica</name>
    <dbReference type="NCBI Taxonomy" id="2126181"/>
    <lineage>
        <taxon>Eukaryota</taxon>
        <taxon>Fungi</taxon>
        <taxon>Dikarya</taxon>
        <taxon>Basidiomycota</taxon>
        <taxon>Agaricomycotina</taxon>
        <taxon>Agaricomycetes</taxon>
        <taxon>Agaricomycetidae</taxon>
        <taxon>Agaricales</taxon>
        <taxon>Marasmiineae</taxon>
        <taxon>Mycenaceae</taxon>
        <taxon>Mycena</taxon>
    </lineage>
</organism>
<evidence type="ECO:0000313" key="3">
    <source>
        <dbReference type="Proteomes" id="UP000636479"/>
    </source>
</evidence>
<name>A0A8H6WDK9_9AGAR</name>
<dbReference type="AlphaFoldDB" id="A0A8H6WDK9"/>
<dbReference type="GeneID" id="59342130"/>
<sequence>MLLNGFPRRSKKRKKLASTTADLLKTSLMALKESSDAFPPLKSAVGAVLVVCDLAERTKQAFQIQSSGRSFAHHGDSGAGSGCPARSNPDSSAIVAQPRAFYEDAGVHSQPYARDQRHAGAFAPDNVALNIY</sequence>
<proteinExistence type="predicted"/>
<dbReference type="EMBL" id="JACAZF010000002">
    <property type="protein sequence ID" value="KAF7312601.1"/>
    <property type="molecule type" value="Genomic_DNA"/>
</dbReference>